<gene>
    <name evidence="2" type="ORF">MMUR_18010</name>
</gene>
<dbReference type="AlphaFoldDB" id="A0A7I9WIT9"/>
<evidence type="ECO:0000313" key="3">
    <source>
        <dbReference type="Proteomes" id="UP000465241"/>
    </source>
</evidence>
<feature type="domain" description="Dihydroxy-acid/6-phosphogluconate dehydratase C-terminal" evidence="1">
    <location>
        <begin position="2"/>
        <end position="113"/>
    </location>
</feature>
<dbReference type="GO" id="GO:0004160">
    <property type="term" value="F:dihydroxy-acid dehydratase activity"/>
    <property type="evidence" value="ECO:0007669"/>
    <property type="project" value="TreeGrafter"/>
</dbReference>
<dbReference type="Proteomes" id="UP000465241">
    <property type="component" value="Unassembled WGS sequence"/>
</dbReference>
<name>A0A7I9WIT9_9MYCO</name>
<evidence type="ECO:0000313" key="2">
    <source>
        <dbReference type="EMBL" id="GFG57665.1"/>
    </source>
</evidence>
<dbReference type="PANTHER" id="PTHR21000">
    <property type="entry name" value="DIHYDROXY-ACID DEHYDRATASE DAD"/>
    <property type="match status" value="1"/>
</dbReference>
<protein>
    <recommendedName>
        <fullName evidence="1">Dihydroxy-acid/6-phosphogluconate dehydratase C-terminal domain-containing protein</fullName>
    </recommendedName>
</protein>
<accession>A0A7I9WIT9</accession>
<comment type="caution">
    <text evidence="2">The sequence shown here is derived from an EMBL/GenBank/DDBJ whole genome shotgun (WGS) entry which is preliminary data.</text>
</comment>
<sequence length="120" mass="11919">MGPRGGPGTVFAASFVAALNGAGLGGHVAVVTDGELSGLNHGLVVGQVMPEAADGGPLAGLQDGDTISIDLDARRVDVHPVRNGAPVRAAGDAAERGWLGQYAELVGPIQGGAVLRRPAH</sequence>
<dbReference type="Gene3D" id="3.50.30.80">
    <property type="entry name" value="IlvD/EDD C-terminal domain-like"/>
    <property type="match status" value="1"/>
</dbReference>
<dbReference type="InterPro" id="IPR050165">
    <property type="entry name" value="DHAD_IlvD/Edd"/>
</dbReference>
<dbReference type="InterPro" id="IPR056740">
    <property type="entry name" value="ILV_EDD_C"/>
</dbReference>
<dbReference type="InterPro" id="IPR042096">
    <property type="entry name" value="Dihydro-acid_dehy_C"/>
</dbReference>
<reference evidence="2 3" key="1">
    <citation type="journal article" date="2019" name="Emerg. Microbes Infect.">
        <title>Comprehensive subspecies identification of 175 nontuberculous mycobacteria species based on 7547 genomic profiles.</title>
        <authorList>
            <person name="Matsumoto Y."/>
            <person name="Kinjo T."/>
            <person name="Motooka D."/>
            <person name="Nabeya D."/>
            <person name="Jung N."/>
            <person name="Uechi K."/>
            <person name="Horii T."/>
            <person name="Iida T."/>
            <person name="Fujita J."/>
            <person name="Nakamura S."/>
        </authorList>
    </citation>
    <scope>NUCLEOTIDE SEQUENCE [LARGE SCALE GENOMIC DNA]</scope>
    <source>
        <strain evidence="2 3">JCM 13392</strain>
    </source>
</reference>
<dbReference type="EMBL" id="BLKT01000003">
    <property type="protein sequence ID" value="GFG57665.1"/>
    <property type="molecule type" value="Genomic_DNA"/>
</dbReference>
<dbReference type="GO" id="GO:0009082">
    <property type="term" value="P:branched-chain amino acid biosynthetic process"/>
    <property type="evidence" value="ECO:0007669"/>
    <property type="project" value="TreeGrafter"/>
</dbReference>
<dbReference type="PANTHER" id="PTHR21000:SF13">
    <property type="entry name" value="DIHYDROXY-ACID DEHYDRATASE"/>
    <property type="match status" value="1"/>
</dbReference>
<dbReference type="Pfam" id="PF24877">
    <property type="entry name" value="ILV_EDD_C"/>
    <property type="match status" value="1"/>
</dbReference>
<dbReference type="SUPFAM" id="SSF52016">
    <property type="entry name" value="LeuD/IlvD-like"/>
    <property type="match status" value="1"/>
</dbReference>
<proteinExistence type="predicted"/>
<organism evidence="2 3">
    <name type="scientific">Mycolicibacterium murale</name>
    <dbReference type="NCBI Taxonomy" id="182220"/>
    <lineage>
        <taxon>Bacteria</taxon>
        <taxon>Bacillati</taxon>
        <taxon>Actinomycetota</taxon>
        <taxon>Actinomycetes</taxon>
        <taxon>Mycobacteriales</taxon>
        <taxon>Mycobacteriaceae</taxon>
        <taxon>Mycolicibacterium</taxon>
    </lineage>
</organism>
<keyword evidence="3" id="KW-1185">Reference proteome</keyword>
<evidence type="ECO:0000259" key="1">
    <source>
        <dbReference type="Pfam" id="PF24877"/>
    </source>
</evidence>